<sequence length="370" mass="38783">MAAVAVGAYCWFRPLPSVRLSTSLIGTTPGEAYALPFPAVGSSAVAVDGLGLVAGHGVDERFSTASLAKVILALCVLEKAPLTPGQQGPTFTLTTSDIEIYNRALSMNASTLGVINGERLTEYQTLQALMIPSADNIADSLARWIFGSHQSYVAYARAWLHAHHLDRTVLGGDASGLHVGTTSTARDLVNLGLIAMRNPVLASIASQRGATFPVVGYKTNYDTVLGQGGITGLKTGNNGSNHGAFLFTSTAQIRGHRVDIAGVILGQPDLATALAAAPAVMDAARRGLRVDTVAIAGQTVGRTVTRWGASTPATAAETLTVLRWIGAPVTVSVDAAGSWLIASTGTSSERVRLIAPEPARPSFWWRLFRR</sequence>
<dbReference type="EMBL" id="AP019307">
    <property type="protein sequence ID" value="BBH16115.1"/>
    <property type="molecule type" value="Genomic_DNA"/>
</dbReference>
<protein>
    <recommendedName>
        <fullName evidence="1">Peptidase S11 D-alanyl-D-alanine carboxypeptidase A N-terminal domain-containing protein</fullName>
    </recommendedName>
</protein>
<dbReference type="Pfam" id="PF00768">
    <property type="entry name" value="Peptidase_S11"/>
    <property type="match status" value="1"/>
</dbReference>
<dbReference type="GO" id="GO:0009002">
    <property type="term" value="F:serine-type D-Ala-D-Ala carboxypeptidase activity"/>
    <property type="evidence" value="ECO:0007669"/>
    <property type="project" value="InterPro"/>
</dbReference>
<dbReference type="InterPro" id="IPR001967">
    <property type="entry name" value="Peptidase_S11_N"/>
</dbReference>
<keyword evidence="3" id="KW-1185">Reference proteome</keyword>
<dbReference type="Proteomes" id="UP000271573">
    <property type="component" value="Chromosome"/>
</dbReference>
<organism evidence="2 3">
    <name type="scientific">Nocardioides baekrokdamisoli</name>
    <dbReference type="NCBI Taxonomy" id="1804624"/>
    <lineage>
        <taxon>Bacteria</taxon>
        <taxon>Bacillati</taxon>
        <taxon>Actinomycetota</taxon>
        <taxon>Actinomycetes</taxon>
        <taxon>Propionibacteriales</taxon>
        <taxon>Nocardioidaceae</taxon>
        <taxon>Nocardioides</taxon>
    </lineage>
</organism>
<reference evidence="2 3" key="1">
    <citation type="submission" date="2018-11" db="EMBL/GenBank/DDBJ databases">
        <title>Complete genome sequence of Nocardioides baekrokdamisoli strain KCTC 39748.</title>
        <authorList>
            <person name="Kang S.W."/>
            <person name="Lee K.C."/>
            <person name="Kim K.K."/>
            <person name="Kim J.S."/>
            <person name="Kim D.S."/>
            <person name="Ko S.H."/>
            <person name="Yang S.H."/>
            <person name="Shin Y.K."/>
            <person name="Lee J.S."/>
        </authorList>
    </citation>
    <scope>NUCLEOTIDE SEQUENCE [LARGE SCALE GENOMIC DNA]</scope>
    <source>
        <strain evidence="2 3">KCTC 39748</strain>
    </source>
</reference>
<dbReference type="KEGG" id="nbe:Back2_04020"/>
<evidence type="ECO:0000259" key="1">
    <source>
        <dbReference type="Pfam" id="PF00768"/>
    </source>
</evidence>
<evidence type="ECO:0000313" key="2">
    <source>
        <dbReference type="EMBL" id="BBH16115.1"/>
    </source>
</evidence>
<name>A0A3G9IJ78_9ACTN</name>
<feature type="domain" description="Peptidase S11 D-alanyl-D-alanine carboxypeptidase A N-terminal" evidence="1">
    <location>
        <begin position="58"/>
        <end position="266"/>
    </location>
</feature>
<gene>
    <name evidence="2" type="ORF">Back2_04020</name>
</gene>
<dbReference type="Gene3D" id="3.40.710.10">
    <property type="entry name" value="DD-peptidase/beta-lactamase superfamily"/>
    <property type="match status" value="1"/>
</dbReference>
<evidence type="ECO:0000313" key="3">
    <source>
        <dbReference type="Proteomes" id="UP000271573"/>
    </source>
</evidence>
<dbReference type="AlphaFoldDB" id="A0A3G9IJ78"/>
<proteinExistence type="predicted"/>
<dbReference type="InterPro" id="IPR012338">
    <property type="entry name" value="Beta-lactam/transpept-like"/>
</dbReference>
<dbReference type="GO" id="GO:0006508">
    <property type="term" value="P:proteolysis"/>
    <property type="evidence" value="ECO:0007669"/>
    <property type="project" value="InterPro"/>
</dbReference>
<accession>A0A3G9IJ78</accession>
<dbReference type="SUPFAM" id="SSF56601">
    <property type="entry name" value="beta-lactamase/transpeptidase-like"/>
    <property type="match status" value="1"/>
</dbReference>